<dbReference type="Proteomes" id="UP000033870">
    <property type="component" value="Unassembled WGS sequence"/>
</dbReference>
<feature type="transmembrane region" description="Helical" evidence="1">
    <location>
        <begin position="90"/>
        <end position="110"/>
    </location>
</feature>
<gene>
    <name evidence="2" type="ORF">UY92_C0001G0088</name>
</gene>
<keyword evidence="1" id="KW-1133">Transmembrane helix</keyword>
<accession>A0A0G2BBY4</accession>
<evidence type="ECO:0008006" key="4">
    <source>
        <dbReference type="Google" id="ProtNLM"/>
    </source>
</evidence>
<evidence type="ECO:0000256" key="1">
    <source>
        <dbReference type="SAM" id="Phobius"/>
    </source>
</evidence>
<dbReference type="STRING" id="1619044.UY92_C0001G0088"/>
<dbReference type="AlphaFoldDB" id="A0A0G2BBY4"/>
<proteinExistence type="predicted"/>
<feature type="transmembrane region" description="Helical" evidence="1">
    <location>
        <begin position="20"/>
        <end position="37"/>
    </location>
</feature>
<reference evidence="2 3" key="1">
    <citation type="journal article" date="2015" name="Nature">
        <title>rRNA introns, odd ribosomes, and small enigmatic genomes across a large radiation of phyla.</title>
        <authorList>
            <person name="Brown C.T."/>
            <person name="Hug L.A."/>
            <person name="Thomas B.C."/>
            <person name="Sharon I."/>
            <person name="Castelle C.J."/>
            <person name="Singh A."/>
            <person name="Wilkins M.J."/>
            <person name="Williams K.H."/>
            <person name="Banfield J.F."/>
        </authorList>
    </citation>
    <scope>NUCLEOTIDE SEQUENCE [LARGE SCALE GENOMIC DNA]</scope>
</reference>
<keyword evidence="1" id="KW-0812">Transmembrane</keyword>
<dbReference type="EMBL" id="LCRX01000001">
    <property type="protein sequence ID" value="KKW43074.1"/>
    <property type="molecule type" value="Genomic_DNA"/>
</dbReference>
<feature type="transmembrane region" description="Helical" evidence="1">
    <location>
        <begin position="66"/>
        <end position="83"/>
    </location>
</feature>
<name>A0A0G2BBY4_9BACT</name>
<evidence type="ECO:0000313" key="3">
    <source>
        <dbReference type="Proteomes" id="UP000033870"/>
    </source>
</evidence>
<evidence type="ECO:0000313" key="2">
    <source>
        <dbReference type="EMBL" id="KKW43074.1"/>
    </source>
</evidence>
<keyword evidence="1" id="KW-0472">Membrane</keyword>
<protein>
    <recommendedName>
        <fullName evidence="4">DoxX family protein</fullName>
    </recommendedName>
</protein>
<comment type="caution">
    <text evidence="2">The sequence shown here is derived from an EMBL/GenBank/DDBJ whole genome shotgun (WGS) entry which is preliminary data.</text>
</comment>
<sequence>MAQVSTVKVSYTATHPAVQAYNVLHVGFFLLPVIAGLDKFFELLARWGIYLAPAIPAALAVSPQVIMYAVGIIEISIGIIVLARPRVGGYLAAVWLWLIITNLLIQGVYYDIALRDFGLSLAALALARLAEADGEEYTEVSGRAE</sequence>
<organism evidence="2 3">
    <name type="scientific">Candidatus Magasanikbacteria bacterium GW2011_GWA2_56_11</name>
    <dbReference type="NCBI Taxonomy" id="1619044"/>
    <lineage>
        <taxon>Bacteria</taxon>
        <taxon>Candidatus Magasanikiibacteriota</taxon>
    </lineage>
</organism>